<comment type="subcellular location">
    <subcellularLocation>
        <location evidence="1">Cell membrane</location>
        <topology evidence="1">Multi-pass membrane protein</topology>
    </subcellularLocation>
</comment>
<keyword evidence="4" id="KW-1003">Cell membrane</keyword>
<dbReference type="InterPro" id="IPR047817">
    <property type="entry name" value="ABC2_TM_bact-type"/>
</dbReference>
<keyword evidence="7 8" id="KW-0472">Membrane</keyword>
<dbReference type="PANTHER" id="PTHR30294">
    <property type="entry name" value="MEMBRANE COMPONENT OF ABC TRANSPORTER YHHJ-RELATED"/>
    <property type="match status" value="1"/>
</dbReference>
<feature type="transmembrane region" description="Helical" evidence="8">
    <location>
        <begin position="271"/>
        <end position="295"/>
    </location>
</feature>
<dbReference type="Pfam" id="PF12698">
    <property type="entry name" value="ABC2_membrane_3"/>
    <property type="match status" value="1"/>
</dbReference>
<gene>
    <name evidence="10" type="ORF">ACFFGV_15515</name>
</gene>
<evidence type="ECO:0000256" key="8">
    <source>
        <dbReference type="SAM" id="Phobius"/>
    </source>
</evidence>
<organism evidence="10 11">
    <name type="scientific">Pontibacillus salicampi</name>
    <dbReference type="NCBI Taxonomy" id="1449801"/>
    <lineage>
        <taxon>Bacteria</taxon>
        <taxon>Bacillati</taxon>
        <taxon>Bacillota</taxon>
        <taxon>Bacilli</taxon>
        <taxon>Bacillales</taxon>
        <taxon>Bacillaceae</taxon>
        <taxon>Pontibacillus</taxon>
    </lineage>
</organism>
<dbReference type="Proteomes" id="UP001589836">
    <property type="component" value="Unassembled WGS sequence"/>
</dbReference>
<feature type="transmembrane region" description="Helical" evidence="8">
    <location>
        <begin position="17"/>
        <end position="35"/>
    </location>
</feature>
<evidence type="ECO:0000256" key="5">
    <source>
        <dbReference type="ARBA" id="ARBA00022692"/>
    </source>
</evidence>
<feature type="transmembrane region" description="Helical" evidence="8">
    <location>
        <begin position="194"/>
        <end position="215"/>
    </location>
</feature>
<dbReference type="PANTHER" id="PTHR30294:SF29">
    <property type="entry name" value="MULTIDRUG ABC TRANSPORTER PERMEASE YBHS-RELATED"/>
    <property type="match status" value="1"/>
</dbReference>
<name>A0ABV6LRQ3_9BACI</name>
<reference evidence="10 11" key="1">
    <citation type="submission" date="2024-09" db="EMBL/GenBank/DDBJ databases">
        <authorList>
            <person name="Sun Q."/>
            <person name="Mori K."/>
        </authorList>
    </citation>
    <scope>NUCLEOTIDE SEQUENCE [LARGE SCALE GENOMIC DNA]</scope>
    <source>
        <strain evidence="10 11">NCAIM B.02529</strain>
    </source>
</reference>
<evidence type="ECO:0000256" key="6">
    <source>
        <dbReference type="ARBA" id="ARBA00022989"/>
    </source>
</evidence>
<keyword evidence="6 8" id="KW-1133">Transmembrane helix</keyword>
<comment type="similarity">
    <text evidence="2">Belongs to the ABC-2 integral membrane protein family.</text>
</comment>
<evidence type="ECO:0000256" key="3">
    <source>
        <dbReference type="ARBA" id="ARBA00022448"/>
    </source>
</evidence>
<keyword evidence="11" id="KW-1185">Reference proteome</keyword>
<dbReference type="RefSeq" id="WP_377349634.1">
    <property type="nucleotide sequence ID" value="NZ_JBHLTP010000012.1"/>
</dbReference>
<protein>
    <submittedName>
        <fullName evidence="10">ABC transporter permease</fullName>
    </submittedName>
</protein>
<feature type="transmembrane region" description="Helical" evidence="8">
    <location>
        <begin position="236"/>
        <end position="259"/>
    </location>
</feature>
<feature type="domain" description="ABC transmembrane type-2" evidence="9">
    <location>
        <begin position="156"/>
        <end position="385"/>
    </location>
</feature>
<feature type="transmembrane region" description="Helical" evidence="8">
    <location>
        <begin position="302"/>
        <end position="323"/>
    </location>
</feature>
<evidence type="ECO:0000256" key="7">
    <source>
        <dbReference type="ARBA" id="ARBA00023136"/>
    </source>
</evidence>
<dbReference type="EMBL" id="JBHLTP010000012">
    <property type="protein sequence ID" value="MFC0524987.1"/>
    <property type="molecule type" value="Genomic_DNA"/>
</dbReference>
<dbReference type="InterPro" id="IPR051449">
    <property type="entry name" value="ABC-2_transporter_component"/>
</dbReference>
<accession>A0ABV6LRQ3</accession>
<evidence type="ECO:0000313" key="11">
    <source>
        <dbReference type="Proteomes" id="UP001589836"/>
    </source>
</evidence>
<evidence type="ECO:0000256" key="1">
    <source>
        <dbReference type="ARBA" id="ARBA00004651"/>
    </source>
</evidence>
<keyword evidence="3" id="KW-0813">Transport</keyword>
<comment type="caution">
    <text evidence="10">The sequence shown here is derived from an EMBL/GenBank/DDBJ whole genome shotgun (WGS) entry which is preliminary data.</text>
</comment>
<sequence>MRALLWARWKGFRKHKWLFVIMLILPIAFTFFFSLSGTGSPSTLPVVVEEKSAATERFLTLLEQPDWFEVEEVSAPELEEGLISGAYGAGIELNAGALEQVENGQAVSFTIYRLTDSQEVQLVEQSVQDAARKLHLEAAMTTDIVQALPEDLGMNESVIRSNVETTLAQQTPVYVNKAAFGQEEAVIYDATFQALVGFTLFFTMYTIIFTLGEMIEDEQKKILNRLVISPVSTWKIYSANIVYSFLIGYSQLLVLVLVGKYVFQIEWGERLGAVAIMLALYVLATMAVGMVLLCLSRNMQQLSAITPIVAVSFAMLGGAYWPIEIVQNELLVSMANIVPIFHAMNGLKTVVLYDQGLGAASDSLLWLIGMIIVWFSVGVKLFGKRITM</sequence>
<feature type="transmembrane region" description="Helical" evidence="8">
    <location>
        <begin position="364"/>
        <end position="383"/>
    </location>
</feature>
<keyword evidence="5 8" id="KW-0812">Transmembrane</keyword>
<dbReference type="PROSITE" id="PS51012">
    <property type="entry name" value="ABC_TM2"/>
    <property type="match status" value="1"/>
</dbReference>
<evidence type="ECO:0000259" key="9">
    <source>
        <dbReference type="PROSITE" id="PS51012"/>
    </source>
</evidence>
<proteinExistence type="inferred from homology"/>
<evidence type="ECO:0000313" key="10">
    <source>
        <dbReference type="EMBL" id="MFC0524987.1"/>
    </source>
</evidence>
<dbReference type="InterPro" id="IPR013525">
    <property type="entry name" value="ABC2_TM"/>
</dbReference>
<evidence type="ECO:0000256" key="4">
    <source>
        <dbReference type="ARBA" id="ARBA00022475"/>
    </source>
</evidence>
<evidence type="ECO:0000256" key="2">
    <source>
        <dbReference type="ARBA" id="ARBA00007783"/>
    </source>
</evidence>